<dbReference type="EMBL" id="BLWC01000001">
    <property type="protein sequence ID" value="GFM96190.1"/>
    <property type="molecule type" value="Genomic_DNA"/>
</dbReference>
<evidence type="ECO:0000256" key="4">
    <source>
        <dbReference type="ARBA" id="ARBA00022729"/>
    </source>
</evidence>
<dbReference type="EMBL" id="JACCCF010000001">
    <property type="protein sequence ID" value="NYE39936.1"/>
    <property type="molecule type" value="Genomic_DNA"/>
</dbReference>
<evidence type="ECO:0000313" key="12">
    <source>
        <dbReference type="Proteomes" id="UP000498980"/>
    </source>
</evidence>
<dbReference type="InterPro" id="IPR005528">
    <property type="entry name" value="ChpA-H"/>
</dbReference>
<evidence type="ECO:0000256" key="8">
    <source>
        <dbReference type="SAM" id="SignalP"/>
    </source>
</evidence>
<evidence type="ECO:0000256" key="1">
    <source>
        <dbReference type="ARBA" id="ARBA00004191"/>
    </source>
</evidence>
<feature type="chain" id="PRO_5033910933" evidence="8">
    <location>
        <begin position="26"/>
        <end position="77"/>
    </location>
</feature>
<evidence type="ECO:0000256" key="5">
    <source>
        <dbReference type="ARBA" id="ARBA00022889"/>
    </source>
</evidence>
<dbReference type="PROSITE" id="PS51884">
    <property type="entry name" value="CHAPLIN"/>
    <property type="match status" value="1"/>
</dbReference>
<sequence length="77" mass="7384">MIKKVTAIAVATGGLVLAGAGMATADAGAQGVAANSPGVLSGNVTQVPVHIPVNLCGNTINVIGLLNPAFGNTCVNS</sequence>
<protein>
    <submittedName>
        <fullName evidence="10">Small membrane protein</fullName>
    </submittedName>
</protein>
<comment type="subcellular location">
    <subcellularLocation>
        <location evidence="1">Secreted</location>
        <location evidence="1">Cell wall</location>
    </subcellularLocation>
</comment>
<evidence type="ECO:0000313" key="13">
    <source>
        <dbReference type="Proteomes" id="UP000530403"/>
    </source>
</evidence>
<dbReference type="GO" id="GO:0007155">
    <property type="term" value="P:cell adhesion"/>
    <property type="evidence" value="ECO:0007669"/>
    <property type="project" value="UniProtKB-KW"/>
</dbReference>
<dbReference type="RefSeq" id="WP_173311790.1">
    <property type="nucleotide sequence ID" value="NZ_BAAAUE010000006.1"/>
</dbReference>
<accession>A0A7J0C119</accession>
<evidence type="ECO:0000256" key="6">
    <source>
        <dbReference type="ARBA" id="ARBA00023087"/>
    </source>
</evidence>
<dbReference type="Proteomes" id="UP000498980">
    <property type="component" value="Unassembled WGS sequence"/>
</dbReference>
<organism evidence="10 12">
    <name type="scientific">Streptomyces fulvorobeus</name>
    <dbReference type="NCBI Taxonomy" id="284028"/>
    <lineage>
        <taxon>Bacteria</taxon>
        <taxon>Bacillati</taxon>
        <taxon>Actinomycetota</taxon>
        <taxon>Actinomycetes</taxon>
        <taxon>Kitasatosporales</taxon>
        <taxon>Streptomycetaceae</taxon>
        <taxon>Streptomyces</taxon>
    </lineage>
</organism>
<dbReference type="AlphaFoldDB" id="A0A7J0C119"/>
<reference evidence="11 13" key="2">
    <citation type="submission" date="2020-07" db="EMBL/GenBank/DDBJ databases">
        <title>Sequencing the genomes of 1000 actinobacteria strains.</title>
        <authorList>
            <person name="Klenk H.-P."/>
        </authorList>
    </citation>
    <scope>NUCLEOTIDE SEQUENCE [LARGE SCALE GENOMIC DNA]</scope>
    <source>
        <strain evidence="11 13">DSM 41455</strain>
    </source>
</reference>
<proteinExistence type="predicted"/>
<keyword evidence="2" id="KW-0134">Cell wall</keyword>
<evidence type="ECO:0000259" key="9">
    <source>
        <dbReference type="PROSITE" id="PS51884"/>
    </source>
</evidence>
<name>A0A7J0C119_9ACTN</name>
<evidence type="ECO:0000256" key="2">
    <source>
        <dbReference type="ARBA" id="ARBA00022512"/>
    </source>
</evidence>
<evidence type="ECO:0000313" key="11">
    <source>
        <dbReference type="EMBL" id="NYE39936.1"/>
    </source>
</evidence>
<dbReference type="Pfam" id="PF03777">
    <property type="entry name" value="ChpA-C"/>
    <property type="match status" value="1"/>
</dbReference>
<keyword evidence="5" id="KW-0130">Cell adhesion</keyword>
<gene>
    <name evidence="11" type="ORF">HEB29_000947</name>
    <name evidence="10" type="ORF">Sfulv_10010</name>
</gene>
<keyword evidence="12" id="KW-1185">Reference proteome</keyword>
<comment type="caution">
    <text evidence="10">The sequence shown here is derived from an EMBL/GenBank/DDBJ whole genome shotgun (WGS) entry which is preliminary data.</text>
</comment>
<keyword evidence="4 8" id="KW-0732">Signal</keyword>
<keyword evidence="6 7" id="KW-0034">Amyloid</keyword>
<evidence type="ECO:0000256" key="3">
    <source>
        <dbReference type="ARBA" id="ARBA00022525"/>
    </source>
</evidence>
<reference evidence="10 12" key="1">
    <citation type="submission" date="2020-05" db="EMBL/GenBank/DDBJ databases">
        <title>Whole genome shotgun sequence of Streptomyces fulvorobeus NBRC 15897.</title>
        <authorList>
            <person name="Komaki H."/>
            <person name="Tamura T."/>
        </authorList>
    </citation>
    <scope>NUCLEOTIDE SEQUENCE [LARGE SCALE GENOMIC DNA]</scope>
    <source>
        <strain evidence="10 12">NBRC 15897</strain>
    </source>
</reference>
<evidence type="ECO:0000256" key="7">
    <source>
        <dbReference type="PROSITE-ProRule" id="PRU01232"/>
    </source>
</evidence>
<evidence type="ECO:0000313" key="10">
    <source>
        <dbReference type="EMBL" id="GFM96190.1"/>
    </source>
</evidence>
<feature type="domain" description="Chaplin" evidence="9">
    <location>
        <begin position="36"/>
        <end position="76"/>
    </location>
</feature>
<dbReference type="Proteomes" id="UP000530403">
    <property type="component" value="Unassembled WGS sequence"/>
</dbReference>
<feature type="signal peptide" evidence="8">
    <location>
        <begin position="1"/>
        <end position="25"/>
    </location>
</feature>
<keyword evidence="3" id="KW-0964">Secreted</keyword>